<reference evidence="2" key="1">
    <citation type="submission" date="2022-10" db="EMBL/GenBank/DDBJ databases">
        <authorList>
            <person name="Chen Y."/>
            <person name="Dougan E. K."/>
            <person name="Chan C."/>
            <person name="Rhodes N."/>
            <person name="Thang M."/>
        </authorList>
    </citation>
    <scope>NUCLEOTIDE SEQUENCE</scope>
</reference>
<dbReference type="PANTHER" id="PTHR33050">
    <property type="entry name" value="REVERSE TRANSCRIPTASE DOMAIN-CONTAINING PROTEIN"/>
    <property type="match status" value="1"/>
</dbReference>
<dbReference type="InterPro" id="IPR043502">
    <property type="entry name" value="DNA/RNA_pol_sf"/>
</dbReference>
<keyword evidence="4" id="KW-1185">Reference proteome</keyword>
<dbReference type="SUPFAM" id="SSF56672">
    <property type="entry name" value="DNA/RNA polymerases"/>
    <property type="match status" value="1"/>
</dbReference>
<feature type="compositionally biased region" description="Low complexity" evidence="1">
    <location>
        <begin position="675"/>
        <end position="685"/>
    </location>
</feature>
<comment type="caution">
    <text evidence="2">The sequence shown here is derived from an EMBL/GenBank/DDBJ whole genome shotgun (WGS) entry which is preliminary data.</text>
</comment>
<dbReference type="EMBL" id="CAMXCT010001476">
    <property type="protein sequence ID" value="CAI3990428.1"/>
    <property type="molecule type" value="Genomic_DNA"/>
</dbReference>
<dbReference type="EMBL" id="CAMXCT030001476">
    <property type="protein sequence ID" value="CAL4777740.1"/>
    <property type="molecule type" value="Genomic_DNA"/>
</dbReference>
<feature type="region of interest" description="Disordered" evidence="1">
    <location>
        <begin position="675"/>
        <end position="709"/>
    </location>
</feature>
<evidence type="ECO:0000256" key="1">
    <source>
        <dbReference type="SAM" id="MobiDB-lite"/>
    </source>
</evidence>
<keyword evidence="3" id="KW-0418">Kinase</keyword>
<keyword evidence="3" id="KW-0808">Transferase</keyword>
<dbReference type="EMBL" id="CAMXCT020001476">
    <property type="protein sequence ID" value="CAL1143803.1"/>
    <property type="molecule type" value="Genomic_DNA"/>
</dbReference>
<dbReference type="PANTHER" id="PTHR33050:SF7">
    <property type="entry name" value="RIBONUCLEASE H"/>
    <property type="match status" value="1"/>
</dbReference>
<feature type="compositionally biased region" description="Basic and acidic residues" evidence="1">
    <location>
        <begin position="592"/>
        <end position="605"/>
    </location>
</feature>
<dbReference type="InterPro" id="IPR052055">
    <property type="entry name" value="Hepadnavirus_pol/RT"/>
</dbReference>
<evidence type="ECO:0000313" key="3">
    <source>
        <dbReference type="EMBL" id="CAL4777740.1"/>
    </source>
</evidence>
<feature type="compositionally biased region" description="Low complexity" evidence="1">
    <location>
        <begin position="1490"/>
        <end position="1506"/>
    </location>
</feature>
<reference evidence="3 4" key="2">
    <citation type="submission" date="2024-05" db="EMBL/GenBank/DDBJ databases">
        <authorList>
            <person name="Chen Y."/>
            <person name="Shah S."/>
            <person name="Dougan E. K."/>
            <person name="Thang M."/>
            <person name="Chan C."/>
        </authorList>
    </citation>
    <scope>NUCLEOTIDE SEQUENCE [LARGE SCALE GENOMIC DNA]</scope>
</reference>
<feature type="region of interest" description="Disordered" evidence="1">
    <location>
        <begin position="585"/>
        <end position="646"/>
    </location>
</feature>
<feature type="region of interest" description="Disordered" evidence="1">
    <location>
        <begin position="318"/>
        <end position="353"/>
    </location>
</feature>
<protein>
    <submittedName>
        <fullName evidence="3">Calcium-dependent protein kinase 4</fullName>
    </submittedName>
</protein>
<organism evidence="2">
    <name type="scientific">Cladocopium goreaui</name>
    <dbReference type="NCBI Taxonomy" id="2562237"/>
    <lineage>
        <taxon>Eukaryota</taxon>
        <taxon>Sar</taxon>
        <taxon>Alveolata</taxon>
        <taxon>Dinophyceae</taxon>
        <taxon>Suessiales</taxon>
        <taxon>Symbiodiniaceae</taxon>
        <taxon>Cladocopium</taxon>
    </lineage>
</organism>
<accession>A0A9P1CGU6</accession>
<name>A0A9P1CGU6_9DINO</name>
<proteinExistence type="predicted"/>
<evidence type="ECO:0000313" key="2">
    <source>
        <dbReference type="EMBL" id="CAI3990428.1"/>
    </source>
</evidence>
<dbReference type="GO" id="GO:0016301">
    <property type="term" value="F:kinase activity"/>
    <property type="evidence" value="ECO:0007669"/>
    <property type="project" value="UniProtKB-KW"/>
</dbReference>
<evidence type="ECO:0000313" key="4">
    <source>
        <dbReference type="Proteomes" id="UP001152797"/>
    </source>
</evidence>
<feature type="region of interest" description="Disordered" evidence="1">
    <location>
        <begin position="1462"/>
        <end position="1524"/>
    </location>
</feature>
<dbReference type="Proteomes" id="UP001152797">
    <property type="component" value="Unassembled WGS sequence"/>
</dbReference>
<sequence>MNAPPPDFTDAEVQKEFIGLLEPDFHGLLQRKEVSAVTQARLAYANCKSLSRFNSVADSRVQLRTFAQQTVQLDPAADVMEVAALVDAWEAAKVRMEVRHKAEAEASSSSLPISLPKVEVQDLVKKFEAAFYKLDDKLTPAASTLELLFDQVENGELKTMYLQQFLSREDAEVEPVGCMLDKSGVLKIKKGYGETKEPTSPEELRHRLRVVAHAFLMCGLKYPQRTIFADLVPQDFLNYVDYLLSDQVMGLKAEDEDGNQISSPSLKLVLSYEHQVRKEMVKKINGGTKVHDALLAARKDVNIKERYFLTPAAMNALTAHKKDRSRSPRADRRSGDKGWNPSRNKGKGKGEMPLQVRAGTCVPKVPLFGASTPHVMCKQTKKDTAGEQEGKSRETSFAVMVQKIAQKHGLRVQVTEVDIMNDSKHDLAKQAVKAGWMQQIQSGIYDVVLVTPPCSTFTRARCANKRGPPPIRSKQHPKGFPWLREELRKQAELGNRLMEVMEECCRAAAQAKQLVRKLVLLFSEHPEDLGRVYREEDNLQLDPASIWQSESVRSLLQLDLGTSAYPAQMDESLAQAVVLALKSMLSSPSEGGRQESIDGSKRGPEAKMASGRDPGVVENPGKKAKTAGKDSGVSEASEGRVSLDGSRAIKAPEDAVSHKAGSSGVLVTLEESVSREVSSSGAGRAPGVSEKVLPKDGGPGKESTGELGTVDMDWMGRRPLLAYYKGKHRMVHDGGGLCSPGRWPVKCRKAPAGETALAISSVFRREFLKWLLTTGDGGKGVFWKLAGGRAVESPFKSHLGGARAAIDRELMKHGEDPARRGGDRTSEINFRRLRSIGRALGDEDCEFLEEIAADGVSLGVDEEMPRVPGVFEEKLKWAREFTEEDLRQVWAENYSSAEECKEDIWRQVDEEVASGTIMRLSEEEAKEKFGERLAVAALGAVPKELNSDRVRLIHDGSYSVDVNRRIKVRDRMRFPLIDDASAVLLEAEEVEKDWGLQAFRLPGERRKDGVYVHTRGTFGIASAAYHWQRVAAVAVRSAHRLCGRDLGLLHLLFADDGWMVSVGKYYWKPMLFWLFVLEMMEIPLSWAKVNGGTKVQWIGYDLDVERFEKGISPRKVKWVADWITTHLESGGVMGRNLRSALGRLVFVAGALHHVRPFLGPIFAWSAVLRGGVYAKMPEAVSLLLTYVKKQIEGDPMVKVRAVERQAIEAFRIDAKAEGEKVVIGGWESLGSSDTSEARWFSIELDRRSAPWAFVKGEPFRAIAALELTAVLVAVKLFCVGELWKGRRAILKLTAFTDNVSNTYVLKKFLTSKFPLSVILLELATQLKSAGLELDLGWVPRDQNTPADSLTNGIFDGFSGSKRIQVDFKDLKWLVLDELMAKAGELDSEVKLAKTSKEVKDFSGKDTKVKRGHKLLFVVSIESTELQNVRCLGRLMANRSHEYEKLKGEDFDLDGVRESLNDFLDEDDEDGHHPAPYNSAALDKKQEEARVVAGAAASAARDQAVPRLAPPGGAVHMASTDEDLL</sequence>
<feature type="compositionally biased region" description="Basic and acidic residues" evidence="1">
    <location>
        <begin position="325"/>
        <end position="336"/>
    </location>
</feature>
<gene>
    <name evidence="2" type="ORF">C1SCF055_LOCUS17418</name>
</gene>